<comment type="catalytic activity">
    <reaction evidence="1 14 15">
        <text>adenosine 5'-phosphosulfate + ATP = 3'-phosphoadenylyl sulfate + ADP + H(+)</text>
        <dbReference type="Rhea" id="RHEA:24152"/>
        <dbReference type="ChEBI" id="CHEBI:15378"/>
        <dbReference type="ChEBI" id="CHEBI:30616"/>
        <dbReference type="ChEBI" id="CHEBI:58243"/>
        <dbReference type="ChEBI" id="CHEBI:58339"/>
        <dbReference type="ChEBI" id="CHEBI:456216"/>
        <dbReference type="EC" id="2.7.1.25"/>
    </reaction>
</comment>
<evidence type="ECO:0000259" key="16">
    <source>
        <dbReference type="Pfam" id="PF01583"/>
    </source>
</evidence>
<dbReference type="PATRIC" id="fig|1301098.3.peg.5481"/>
<dbReference type="AlphaFoldDB" id="A0A024HQM3"/>
<evidence type="ECO:0000256" key="14">
    <source>
        <dbReference type="HAMAP-Rule" id="MF_00065"/>
    </source>
</evidence>
<comment type="function">
    <text evidence="2 14 15">Catalyzes the synthesis of activated sulfate.</text>
</comment>
<dbReference type="HAMAP" id="MF_00065">
    <property type="entry name" value="Adenylyl_sulf_kinase"/>
    <property type="match status" value="1"/>
</dbReference>
<dbReference type="InterPro" id="IPR002891">
    <property type="entry name" value="APS"/>
</dbReference>
<evidence type="ECO:0000256" key="10">
    <source>
        <dbReference type="ARBA" id="ARBA00022840"/>
    </source>
</evidence>
<dbReference type="UniPathway" id="UPA00140">
    <property type="reaction ID" value="UER00205"/>
</dbReference>
<evidence type="ECO:0000256" key="9">
    <source>
        <dbReference type="ARBA" id="ARBA00022777"/>
    </source>
</evidence>
<keyword evidence="14" id="KW-0597">Phosphoprotein</keyword>
<dbReference type="NCBIfam" id="TIGR00455">
    <property type="entry name" value="apsK"/>
    <property type="match status" value="1"/>
</dbReference>
<keyword evidence="18" id="KW-1185">Reference proteome</keyword>
<evidence type="ECO:0000256" key="6">
    <source>
        <dbReference type="ARBA" id="ARBA00018163"/>
    </source>
</evidence>
<reference evidence="17 18" key="2">
    <citation type="submission" date="2014-05" db="EMBL/GenBank/DDBJ databases">
        <title>Genome sequence of the 3-chlorobenzoate degrading bacterium Pseudomonas knackmussii B13 shows multiple evidence for horizontal gene transfer.</title>
        <authorList>
            <person name="Miyazaki R."/>
            <person name="Bertelli C."/>
            <person name="Falquet L."/>
            <person name="Robinson-Rechavi M."/>
            <person name="Gharib W."/>
            <person name="Roy S."/>
            <person name="Van der Meer J.R."/>
        </authorList>
    </citation>
    <scope>NUCLEOTIDE SEQUENCE [LARGE SCALE GENOMIC DNA]</scope>
    <source>
        <strain evidence="17 18">B13</strain>
    </source>
</reference>
<keyword evidence="8 14" id="KW-0547">Nucleotide-binding</keyword>
<evidence type="ECO:0000256" key="12">
    <source>
        <dbReference type="ARBA" id="ARBA00031393"/>
    </source>
</evidence>
<dbReference type="PANTHER" id="PTHR11055:SF63">
    <property type="entry name" value="ADENYLYL-SULFATE KINASE 1, CHLOROPLASTIC"/>
    <property type="match status" value="1"/>
</dbReference>
<evidence type="ECO:0000313" key="18">
    <source>
        <dbReference type="Proteomes" id="UP000025241"/>
    </source>
</evidence>
<dbReference type="Gene3D" id="3.40.50.300">
    <property type="entry name" value="P-loop containing nucleotide triphosphate hydrolases"/>
    <property type="match status" value="1"/>
</dbReference>
<dbReference type="InterPro" id="IPR027417">
    <property type="entry name" value="P-loop_NTPase"/>
</dbReference>
<dbReference type="GO" id="GO:0004020">
    <property type="term" value="F:adenylylsulfate kinase activity"/>
    <property type="evidence" value="ECO:0007669"/>
    <property type="project" value="UniProtKB-UniRule"/>
</dbReference>
<dbReference type="RefSeq" id="WP_043256204.1">
    <property type="nucleotide sequence ID" value="NZ_HG322950.1"/>
</dbReference>
<dbReference type="PANTHER" id="PTHR11055">
    <property type="entry name" value="BIFUNCTIONAL 3'-PHOSPHOADENOSINE 5'-PHOSPHOSULFATE SYNTHASE"/>
    <property type="match status" value="1"/>
</dbReference>
<dbReference type="InterPro" id="IPR059117">
    <property type="entry name" value="APS_kinase_dom"/>
</dbReference>
<keyword evidence="7 14" id="KW-0808">Transferase</keyword>
<name>A0A024HQM3_PSEKB</name>
<evidence type="ECO:0000256" key="13">
    <source>
        <dbReference type="ARBA" id="ARBA00031464"/>
    </source>
</evidence>
<dbReference type="HOGENOM" id="CLU_046932_1_0_6"/>
<evidence type="ECO:0000256" key="8">
    <source>
        <dbReference type="ARBA" id="ARBA00022741"/>
    </source>
</evidence>
<keyword evidence="10 14" id="KW-0067">ATP-binding</keyword>
<evidence type="ECO:0000256" key="2">
    <source>
        <dbReference type="ARBA" id="ARBA00002632"/>
    </source>
</evidence>
<feature type="binding site" evidence="14">
    <location>
        <begin position="34"/>
        <end position="41"/>
    </location>
    <ligand>
        <name>ATP</name>
        <dbReference type="ChEBI" id="CHEBI:30616"/>
    </ligand>
</feature>
<evidence type="ECO:0000256" key="3">
    <source>
        <dbReference type="ARBA" id="ARBA00004806"/>
    </source>
</evidence>
<dbReference type="EMBL" id="HG322950">
    <property type="protein sequence ID" value="CDF86813.1"/>
    <property type="molecule type" value="Genomic_DNA"/>
</dbReference>
<evidence type="ECO:0000256" key="15">
    <source>
        <dbReference type="RuleBase" id="RU004347"/>
    </source>
</evidence>
<dbReference type="GO" id="GO:0070814">
    <property type="term" value="P:hydrogen sulfide biosynthetic process"/>
    <property type="evidence" value="ECO:0007669"/>
    <property type="project" value="UniProtKB-UniRule"/>
</dbReference>
<dbReference type="NCBIfam" id="NF003013">
    <property type="entry name" value="PRK03846.1"/>
    <property type="match status" value="1"/>
</dbReference>
<comment type="pathway">
    <text evidence="3 14 15">Sulfur metabolism; hydrogen sulfide biosynthesis; sulfite from sulfate: step 2/3.</text>
</comment>
<dbReference type="Pfam" id="PF01583">
    <property type="entry name" value="APS_kinase"/>
    <property type="match status" value="1"/>
</dbReference>
<comment type="similarity">
    <text evidence="4 14 15">Belongs to the APS kinase family.</text>
</comment>
<evidence type="ECO:0000256" key="11">
    <source>
        <dbReference type="ARBA" id="ARBA00029724"/>
    </source>
</evidence>
<feature type="active site" description="Phosphoserine intermediate" evidence="14">
    <location>
        <position position="108"/>
    </location>
</feature>
<dbReference type="GO" id="GO:0005524">
    <property type="term" value="F:ATP binding"/>
    <property type="evidence" value="ECO:0007669"/>
    <property type="project" value="UniProtKB-UniRule"/>
</dbReference>
<dbReference type="SUPFAM" id="SSF52540">
    <property type="entry name" value="P-loop containing nucleoside triphosphate hydrolases"/>
    <property type="match status" value="1"/>
</dbReference>
<gene>
    <name evidence="17" type="primary">cysc1</name>
    <name evidence="14" type="synonym">cysC</name>
    <name evidence="17" type="ORF">PKB_5503</name>
</gene>
<accession>A0A024HQM3</accession>
<dbReference type="CDD" id="cd02027">
    <property type="entry name" value="APSK"/>
    <property type="match status" value="1"/>
</dbReference>
<reference evidence="17 18" key="1">
    <citation type="submission" date="2013-03" db="EMBL/GenBank/DDBJ databases">
        <authorList>
            <person name="Linke B."/>
        </authorList>
    </citation>
    <scope>NUCLEOTIDE SEQUENCE [LARGE SCALE GENOMIC DNA]</scope>
    <source>
        <strain evidence="17 18">B13</strain>
    </source>
</reference>
<dbReference type="GO" id="GO:0000103">
    <property type="term" value="P:sulfate assimilation"/>
    <property type="evidence" value="ECO:0007669"/>
    <property type="project" value="UniProtKB-UniRule"/>
</dbReference>
<evidence type="ECO:0000256" key="5">
    <source>
        <dbReference type="ARBA" id="ARBA00012121"/>
    </source>
</evidence>
<dbReference type="KEGG" id="pkc:PKB_5503"/>
<evidence type="ECO:0000256" key="7">
    <source>
        <dbReference type="ARBA" id="ARBA00022679"/>
    </source>
</evidence>
<evidence type="ECO:0000256" key="1">
    <source>
        <dbReference type="ARBA" id="ARBA00001823"/>
    </source>
</evidence>
<sequence>MSLNENIRWHAGRLSIEERANRLRQKPATLWLTGLSGSGKSTLAFALEYALHEHGYSAVVLDGDNVRHGLCKDLGFSAEDRSENIRRVAEVARLMNDAGLIVITSFISPFRADREQARQIVGEERFREIHLSTDLSVCEQRDPKGLYKKARAGALAEFTGISSPYEAPLQPFDRIDTDRLSLDESVALLMGHLELQPVTR</sequence>
<organism evidence="17 18">
    <name type="scientific">Pseudomonas knackmussii (strain DSM 6978 / CCUG 54928 / LMG 23759 / B13)</name>
    <dbReference type="NCBI Taxonomy" id="1301098"/>
    <lineage>
        <taxon>Bacteria</taxon>
        <taxon>Pseudomonadati</taxon>
        <taxon>Pseudomonadota</taxon>
        <taxon>Gammaproteobacteria</taxon>
        <taxon>Pseudomonadales</taxon>
        <taxon>Pseudomonadaceae</taxon>
        <taxon>Pseudomonas</taxon>
    </lineage>
</organism>
<feature type="domain" description="APS kinase" evidence="16">
    <location>
        <begin position="27"/>
        <end position="171"/>
    </location>
</feature>
<dbReference type="EC" id="2.7.1.25" evidence="5 14"/>
<proteinExistence type="inferred from homology"/>
<dbReference type="FunFam" id="3.40.50.300:FF:000212">
    <property type="entry name" value="Adenylyl-sulfate kinase"/>
    <property type="match status" value="1"/>
</dbReference>
<dbReference type="eggNOG" id="COG0529">
    <property type="taxonomic scope" value="Bacteria"/>
</dbReference>
<protein>
    <recommendedName>
        <fullName evidence="6 14">Adenylyl-sulfate kinase</fullName>
        <ecNumber evidence="5 14">2.7.1.25</ecNumber>
    </recommendedName>
    <alternativeName>
        <fullName evidence="12 14">APS kinase</fullName>
    </alternativeName>
    <alternativeName>
        <fullName evidence="13 14">ATP adenosine-5'-phosphosulfate 3'-phosphotransferase</fullName>
    </alternativeName>
    <alternativeName>
        <fullName evidence="11 14">Adenosine-5'-phosphosulfate kinase</fullName>
    </alternativeName>
</protein>
<dbReference type="STRING" id="1301098.PKB_5503"/>
<dbReference type="Proteomes" id="UP000025241">
    <property type="component" value="Chromosome I"/>
</dbReference>
<keyword evidence="9 14" id="KW-0418">Kinase</keyword>
<evidence type="ECO:0000313" key="17">
    <source>
        <dbReference type="EMBL" id="CDF86813.1"/>
    </source>
</evidence>
<evidence type="ECO:0000256" key="4">
    <source>
        <dbReference type="ARBA" id="ARBA00007008"/>
    </source>
</evidence>
<dbReference type="OrthoDB" id="9804504at2"/>